<keyword evidence="3" id="KW-0813">Transport</keyword>
<accession>A0A2Z4RF39</accession>
<dbReference type="OrthoDB" id="7028171at2"/>
<dbReference type="EMBL" id="CP029693">
    <property type="protein sequence ID" value="AWY39622.1"/>
    <property type="molecule type" value="Genomic_DNA"/>
</dbReference>
<comment type="subcellular location">
    <subcellularLocation>
        <location evidence="1 8">Cell membrane</location>
        <topology evidence="1 8">Multi-pass membrane protein</topology>
    </subcellularLocation>
</comment>
<name>A0A2Z4RF39_PSEPU</name>
<comment type="similarity">
    <text evidence="2 8">Belongs to the 4-toluene sulfonate uptake permease (TSUP) (TC 2.A.102) family.</text>
</comment>
<feature type="transmembrane region" description="Helical" evidence="8">
    <location>
        <begin position="98"/>
        <end position="117"/>
    </location>
</feature>
<evidence type="ECO:0000313" key="9">
    <source>
        <dbReference type="EMBL" id="AWY39622.1"/>
    </source>
</evidence>
<evidence type="ECO:0000256" key="7">
    <source>
        <dbReference type="ARBA" id="ARBA00023136"/>
    </source>
</evidence>
<evidence type="ECO:0000256" key="4">
    <source>
        <dbReference type="ARBA" id="ARBA00022475"/>
    </source>
</evidence>
<organism evidence="9 10">
    <name type="scientific">Pseudomonas putida</name>
    <name type="common">Arthrobacter siderocapsulatus</name>
    <dbReference type="NCBI Taxonomy" id="303"/>
    <lineage>
        <taxon>Bacteria</taxon>
        <taxon>Pseudomonadati</taxon>
        <taxon>Pseudomonadota</taxon>
        <taxon>Gammaproteobacteria</taxon>
        <taxon>Pseudomonadales</taxon>
        <taxon>Pseudomonadaceae</taxon>
        <taxon>Pseudomonas</taxon>
    </lineage>
</organism>
<evidence type="ECO:0000256" key="5">
    <source>
        <dbReference type="ARBA" id="ARBA00022692"/>
    </source>
</evidence>
<evidence type="ECO:0000256" key="3">
    <source>
        <dbReference type="ARBA" id="ARBA00022448"/>
    </source>
</evidence>
<gene>
    <name evidence="9" type="ORF">DKY63_06775</name>
</gene>
<dbReference type="Pfam" id="PF01925">
    <property type="entry name" value="TauE"/>
    <property type="match status" value="1"/>
</dbReference>
<evidence type="ECO:0000313" key="10">
    <source>
        <dbReference type="Proteomes" id="UP000250299"/>
    </source>
</evidence>
<reference evidence="9 10" key="1">
    <citation type="submission" date="2018-05" db="EMBL/GenBank/DDBJ databases">
        <title>Whole genome sequence of Pseudomonas putida JBC17.</title>
        <authorList>
            <person name="Lee Y.H."/>
            <person name="David K."/>
        </authorList>
    </citation>
    <scope>NUCLEOTIDE SEQUENCE [LARGE SCALE GENOMIC DNA]</scope>
    <source>
        <strain evidence="9 10">JBC17</strain>
    </source>
</reference>
<feature type="transmembrane region" description="Helical" evidence="8">
    <location>
        <begin position="201"/>
        <end position="219"/>
    </location>
</feature>
<evidence type="ECO:0000256" key="8">
    <source>
        <dbReference type="RuleBase" id="RU363041"/>
    </source>
</evidence>
<feature type="transmembrane region" description="Helical" evidence="8">
    <location>
        <begin position="225"/>
        <end position="243"/>
    </location>
</feature>
<evidence type="ECO:0000256" key="6">
    <source>
        <dbReference type="ARBA" id="ARBA00022989"/>
    </source>
</evidence>
<dbReference type="InterPro" id="IPR002781">
    <property type="entry name" value="TM_pro_TauE-like"/>
</dbReference>
<dbReference type="InterPro" id="IPR052017">
    <property type="entry name" value="TSUP"/>
</dbReference>
<proteinExistence type="inferred from homology"/>
<dbReference type="Proteomes" id="UP000250299">
    <property type="component" value="Chromosome"/>
</dbReference>
<keyword evidence="5 8" id="KW-0812">Transmembrane</keyword>
<keyword evidence="4 8" id="KW-1003">Cell membrane</keyword>
<sequence length="248" mass="26502">MSLVELFLLGIPAVLLTGISKGGFGGALGGIAVPLLALNMPPTQAAAIMLPILCIADITGLRRFRGKWDKGNLKIMLPGALVGVLIGALTFGALSERLIALLMGAIAIVFFCLNVWAARHTLAPAQPKVGKGTFYSALAGFTSFVAHAGGPPLMMYLLPQQMDKVRYIATTNVFFLLTNAIKLVPYALLGQFSLTNLGASLALAPIVIPGVWLGIWLQGRVNQTWFYRIAWFGLLVTGIQLVMRNLNV</sequence>
<protein>
    <recommendedName>
        <fullName evidence="8">Probable membrane transporter protein</fullName>
    </recommendedName>
</protein>
<feature type="transmembrane region" description="Helical" evidence="8">
    <location>
        <begin position="167"/>
        <end position="189"/>
    </location>
</feature>
<dbReference type="PANTHER" id="PTHR30269:SF37">
    <property type="entry name" value="MEMBRANE TRANSPORTER PROTEIN"/>
    <property type="match status" value="1"/>
</dbReference>
<keyword evidence="7 8" id="KW-0472">Membrane</keyword>
<dbReference type="PANTHER" id="PTHR30269">
    <property type="entry name" value="TRANSMEMBRANE PROTEIN YFCA"/>
    <property type="match status" value="1"/>
</dbReference>
<feature type="transmembrane region" description="Helical" evidence="8">
    <location>
        <begin position="73"/>
        <end position="92"/>
    </location>
</feature>
<evidence type="ECO:0000256" key="1">
    <source>
        <dbReference type="ARBA" id="ARBA00004651"/>
    </source>
</evidence>
<evidence type="ECO:0000256" key="2">
    <source>
        <dbReference type="ARBA" id="ARBA00009142"/>
    </source>
</evidence>
<dbReference type="AlphaFoldDB" id="A0A2Z4RF39"/>
<feature type="transmembrane region" description="Helical" evidence="8">
    <location>
        <begin position="45"/>
        <end position="61"/>
    </location>
</feature>
<dbReference type="RefSeq" id="WP_110963394.1">
    <property type="nucleotide sequence ID" value="NZ_CP029693.1"/>
</dbReference>
<dbReference type="GO" id="GO:0005886">
    <property type="term" value="C:plasma membrane"/>
    <property type="evidence" value="ECO:0007669"/>
    <property type="project" value="UniProtKB-SubCell"/>
</dbReference>
<feature type="transmembrane region" description="Helical" evidence="8">
    <location>
        <begin position="129"/>
        <end position="147"/>
    </location>
</feature>
<keyword evidence="6 8" id="KW-1133">Transmembrane helix</keyword>